<dbReference type="PANTHER" id="PTHR30154:SF34">
    <property type="entry name" value="TRANSCRIPTIONAL REGULATOR AZLB"/>
    <property type="match status" value="1"/>
</dbReference>
<evidence type="ECO:0000256" key="2">
    <source>
        <dbReference type="ARBA" id="ARBA00023125"/>
    </source>
</evidence>
<dbReference type="Pfam" id="PF13412">
    <property type="entry name" value="HTH_24"/>
    <property type="match status" value="1"/>
</dbReference>
<organism evidence="5 6">
    <name type="scientific">Actinoallomurus bryophytorum</name>
    <dbReference type="NCBI Taxonomy" id="1490222"/>
    <lineage>
        <taxon>Bacteria</taxon>
        <taxon>Bacillati</taxon>
        <taxon>Actinomycetota</taxon>
        <taxon>Actinomycetes</taxon>
        <taxon>Streptosporangiales</taxon>
        <taxon>Thermomonosporaceae</taxon>
        <taxon>Actinoallomurus</taxon>
    </lineage>
</organism>
<dbReference type="GO" id="GO:0043565">
    <property type="term" value="F:sequence-specific DNA binding"/>
    <property type="evidence" value="ECO:0007669"/>
    <property type="project" value="InterPro"/>
</dbReference>
<sequence length="339" mass="36534">MTASTAGSGRLDLDDHRLIRALQLSPREGFARLSTVLGVSEATVARRYRRLRRSGVLRVVGIVDPSVLGQSEWIVRVQCRPDGTPAVAEALALRDDVSWVSLNAAGSEVTCVVRSRSREDREHLLVELLPRVATVLSLKASVIMHVFTTVGRQDWTVLDQALTEAEARALRPADPVRPPSSADLSLQPHDQAILLGLAADGRASHADLATAAGISPARTARRVRALIETGVVQLDVELSRAALGFTTLADLWLQVAPDAVRAVGRELSLMPEVAFAAAISGVHNVHAAVNCRDLQDLFGFVTDRIGALRGVQSLEVSPVLRQLKQFNTLIKGDRLSGFP</sequence>
<dbReference type="EMBL" id="VFOZ01000001">
    <property type="protein sequence ID" value="TQM00875.1"/>
    <property type="molecule type" value="Genomic_DNA"/>
</dbReference>
<dbReference type="PANTHER" id="PTHR30154">
    <property type="entry name" value="LEUCINE-RESPONSIVE REGULATORY PROTEIN"/>
    <property type="match status" value="1"/>
</dbReference>
<feature type="domain" description="HTH asnC-type" evidence="4">
    <location>
        <begin position="11"/>
        <end position="71"/>
    </location>
</feature>
<keyword evidence="6" id="KW-1185">Reference proteome</keyword>
<dbReference type="Pfam" id="PF13404">
    <property type="entry name" value="HTH_AsnC-type"/>
    <property type="match status" value="1"/>
</dbReference>
<dbReference type="InterPro" id="IPR019888">
    <property type="entry name" value="Tscrpt_reg_AsnC-like"/>
</dbReference>
<dbReference type="PROSITE" id="PS50956">
    <property type="entry name" value="HTH_ASNC_2"/>
    <property type="match status" value="1"/>
</dbReference>
<evidence type="ECO:0000313" key="6">
    <source>
        <dbReference type="Proteomes" id="UP000316096"/>
    </source>
</evidence>
<dbReference type="AlphaFoldDB" id="A0A543CUT9"/>
<dbReference type="GO" id="GO:0005829">
    <property type="term" value="C:cytosol"/>
    <property type="evidence" value="ECO:0007669"/>
    <property type="project" value="TreeGrafter"/>
</dbReference>
<dbReference type="SUPFAM" id="SSF54909">
    <property type="entry name" value="Dimeric alpha+beta barrel"/>
    <property type="match status" value="1"/>
</dbReference>
<dbReference type="InterPro" id="IPR019887">
    <property type="entry name" value="Tscrpt_reg_AsnC/Lrp_C"/>
</dbReference>
<dbReference type="PRINTS" id="PR00033">
    <property type="entry name" value="HTHASNC"/>
</dbReference>
<keyword evidence="2 5" id="KW-0238">DNA-binding</keyword>
<dbReference type="GO" id="GO:0043200">
    <property type="term" value="P:response to amino acid"/>
    <property type="evidence" value="ECO:0007669"/>
    <property type="project" value="TreeGrafter"/>
</dbReference>
<protein>
    <submittedName>
        <fullName evidence="5">DNA-binding Lrp family transcriptional regulator</fullName>
    </submittedName>
</protein>
<dbReference type="Pfam" id="PF01037">
    <property type="entry name" value="AsnC_trans_reg"/>
    <property type="match status" value="1"/>
</dbReference>
<keyword evidence="1" id="KW-0805">Transcription regulation</keyword>
<evidence type="ECO:0000256" key="3">
    <source>
        <dbReference type="ARBA" id="ARBA00023163"/>
    </source>
</evidence>
<evidence type="ECO:0000259" key="4">
    <source>
        <dbReference type="PROSITE" id="PS50956"/>
    </source>
</evidence>
<dbReference type="SMART" id="SM00344">
    <property type="entry name" value="HTH_ASNC"/>
    <property type="match status" value="2"/>
</dbReference>
<dbReference type="Gene3D" id="1.10.10.10">
    <property type="entry name" value="Winged helix-like DNA-binding domain superfamily/Winged helix DNA-binding domain"/>
    <property type="match status" value="2"/>
</dbReference>
<reference evidence="5 6" key="1">
    <citation type="submission" date="2019-06" db="EMBL/GenBank/DDBJ databases">
        <title>Sequencing the genomes of 1000 actinobacteria strains.</title>
        <authorList>
            <person name="Klenk H.-P."/>
        </authorList>
    </citation>
    <scope>NUCLEOTIDE SEQUENCE [LARGE SCALE GENOMIC DNA]</scope>
    <source>
        <strain evidence="5 6">DSM 102200</strain>
    </source>
</reference>
<dbReference type="InterPro" id="IPR036388">
    <property type="entry name" value="WH-like_DNA-bd_sf"/>
</dbReference>
<dbReference type="OrthoDB" id="3453230at2"/>
<dbReference type="InterPro" id="IPR036390">
    <property type="entry name" value="WH_DNA-bd_sf"/>
</dbReference>
<dbReference type="Gene3D" id="3.30.70.920">
    <property type="match status" value="1"/>
</dbReference>
<comment type="caution">
    <text evidence="5">The sequence shown here is derived from an EMBL/GenBank/DDBJ whole genome shotgun (WGS) entry which is preliminary data.</text>
</comment>
<evidence type="ECO:0000256" key="1">
    <source>
        <dbReference type="ARBA" id="ARBA00023015"/>
    </source>
</evidence>
<name>A0A543CUT9_9ACTN</name>
<accession>A0A543CUT9</accession>
<evidence type="ECO:0000313" key="5">
    <source>
        <dbReference type="EMBL" id="TQM00875.1"/>
    </source>
</evidence>
<dbReference type="InterPro" id="IPR000485">
    <property type="entry name" value="AsnC-type_HTH_dom"/>
</dbReference>
<dbReference type="Proteomes" id="UP000316096">
    <property type="component" value="Unassembled WGS sequence"/>
</dbReference>
<dbReference type="InterPro" id="IPR011008">
    <property type="entry name" value="Dimeric_a/b-barrel"/>
</dbReference>
<proteinExistence type="predicted"/>
<gene>
    <name evidence="5" type="ORF">FB559_6599</name>
</gene>
<keyword evidence="3" id="KW-0804">Transcription</keyword>
<dbReference type="RefSeq" id="WP_141960762.1">
    <property type="nucleotide sequence ID" value="NZ_VFOZ01000001.1"/>
</dbReference>
<dbReference type="SUPFAM" id="SSF46785">
    <property type="entry name" value="Winged helix' DNA-binding domain"/>
    <property type="match status" value="2"/>
</dbReference>